<accession>A0ABN0UZE5</accession>
<dbReference type="CDD" id="cd07821">
    <property type="entry name" value="PYR_PYL_RCAR_like"/>
    <property type="match status" value="1"/>
</dbReference>
<name>A0ABN0UZE5_9ACTN</name>
<dbReference type="EMBL" id="BAAABV010000002">
    <property type="protein sequence ID" value="GAA0267643.1"/>
    <property type="molecule type" value="Genomic_DNA"/>
</dbReference>
<proteinExistence type="predicted"/>
<dbReference type="RefSeq" id="WP_344150657.1">
    <property type="nucleotide sequence ID" value="NZ_BAAABV010000002.1"/>
</dbReference>
<dbReference type="InterPro" id="IPR019587">
    <property type="entry name" value="Polyketide_cyclase/dehydratase"/>
</dbReference>
<gene>
    <name evidence="1" type="ORF">GCM10010302_01770</name>
</gene>
<dbReference type="Gene3D" id="3.30.530.20">
    <property type="match status" value="1"/>
</dbReference>
<dbReference type="InterPro" id="IPR023393">
    <property type="entry name" value="START-like_dom_sf"/>
</dbReference>
<reference evidence="1 2" key="1">
    <citation type="journal article" date="2019" name="Int. J. Syst. Evol. Microbiol.">
        <title>The Global Catalogue of Microorganisms (GCM) 10K type strain sequencing project: providing services to taxonomists for standard genome sequencing and annotation.</title>
        <authorList>
            <consortium name="The Broad Institute Genomics Platform"/>
            <consortium name="The Broad Institute Genome Sequencing Center for Infectious Disease"/>
            <person name="Wu L."/>
            <person name="Ma J."/>
        </authorList>
    </citation>
    <scope>NUCLEOTIDE SEQUENCE [LARGE SCALE GENOMIC DNA]</scope>
    <source>
        <strain evidence="1 2">JCM 4505</strain>
    </source>
</reference>
<evidence type="ECO:0000313" key="2">
    <source>
        <dbReference type="Proteomes" id="UP001501867"/>
    </source>
</evidence>
<comment type="caution">
    <text evidence="1">The sequence shown here is derived from an EMBL/GenBank/DDBJ whole genome shotgun (WGS) entry which is preliminary data.</text>
</comment>
<dbReference type="SUPFAM" id="SSF55961">
    <property type="entry name" value="Bet v1-like"/>
    <property type="match status" value="1"/>
</dbReference>
<sequence length="165" mass="17683">MTRRLRPVGLDFLERAPARLVFTAKAAASPEALYRALAEDVTGWPSWFGAVSLARPTGGGAGREVRLRGGVRFQETVLAAEGPRRYAYRVDTTNAPGLHALLEEWRLAPAAAPHSPGTLVRWTFAADGPAPFRLALAAARPGLGRSFRTAVRTLDTRLAAAPSRG</sequence>
<evidence type="ECO:0000313" key="1">
    <source>
        <dbReference type="EMBL" id="GAA0267643.1"/>
    </source>
</evidence>
<dbReference type="Pfam" id="PF10604">
    <property type="entry name" value="Polyketide_cyc2"/>
    <property type="match status" value="1"/>
</dbReference>
<dbReference type="Proteomes" id="UP001501867">
    <property type="component" value="Unassembled WGS sequence"/>
</dbReference>
<organism evidence="1 2">
    <name type="scientific">Streptomyces polychromogenes</name>
    <dbReference type="NCBI Taxonomy" id="67342"/>
    <lineage>
        <taxon>Bacteria</taxon>
        <taxon>Bacillati</taxon>
        <taxon>Actinomycetota</taxon>
        <taxon>Actinomycetes</taxon>
        <taxon>Kitasatosporales</taxon>
        <taxon>Streptomycetaceae</taxon>
        <taxon>Streptomyces</taxon>
    </lineage>
</organism>
<protein>
    <submittedName>
        <fullName evidence="1">SRPBCC family protein</fullName>
    </submittedName>
</protein>
<keyword evidence="2" id="KW-1185">Reference proteome</keyword>